<keyword evidence="1" id="KW-1133">Transmembrane helix</keyword>
<keyword evidence="1" id="KW-0812">Transmembrane</keyword>
<feature type="transmembrane region" description="Helical" evidence="1">
    <location>
        <begin position="59"/>
        <end position="77"/>
    </location>
</feature>
<feature type="transmembrane region" description="Helical" evidence="1">
    <location>
        <begin position="89"/>
        <end position="107"/>
    </location>
</feature>
<evidence type="ECO:0000256" key="1">
    <source>
        <dbReference type="SAM" id="Phobius"/>
    </source>
</evidence>
<name>A0ABU8XPJ3_9PROT</name>
<dbReference type="InterPro" id="IPR045708">
    <property type="entry name" value="DUF6064"/>
</dbReference>
<dbReference type="Proteomes" id="UP001375743">
    <property type="component" value="Unassembled WGS sequence"/>
</dbReference>
<feature type="transmembrane region" description="Helical" evidence="1">
    <location>
        <begin position="119"/>
        <end position="141"/>
    </location>
</feature>
<dbReference type="RefSeq" id="WP_418158192.1">
    <property type="nucleotide sequence ID" value="NZ_JBBLZC010000003.1"/>
</dbReference>
<accession>A0ABU8XPJ3</accession>
<comment type="caution">
    <text evidence="2">The sequence shown here is derived from an EMBL/GenBank/DDBJ whole genome shotgun (WGS) entry which is preliminary data.</text>
</comment>
<dbReference type="Pfam" id="PF19540">
    <property type="entry name" value="DUF6064"/>
    <property type="match status" value="1"/>
</dbReference>
<organism evidence="2 3">
    <name type="scientific">Benzoatithermus flavus</name>
    <dbReference type="NCBI Taxonomy" id="3108223"/>
    <lineage>
        <taxon>Bacteria</taxon>
        <taxon>Pseudomonadati</taxon>
        <taxon>Pseudomonadota</taxon>
        <taxon>Alphaproteobacteria</taxon>
        <taxon>Geminicoccales</taxon>
        <taxon>Geminicoccaceae</taxon>
        <taxon>Benzoatithermus</taxon>
    </lineage>
</organism>
<feature type="transmembrane region" description="Helical" evidence="1">
    <location>
        <begin position="161"/>
        <end position="189"/>
    </location>
</feature>
<keyword evidence="1" id="KW-0472">Membrane</keyword>
<evidence type="ECO:0000313" key="3">
    <source>
        <dbReference type="Proteomes" id="UP001375743"/>
    </source>
</evidence>
<dbReference type="EMBL" id="JBBLZC010000003">
    <property type="protein sequence ID" value="MEK0082338.1"/>
    <property type="molecule type" value="Genomic_DNA"/>
</dbReference>
<proteinExistence type="predicted"/>
<evidence type="ECO:0000313" key="2">
    <source>
        <dbReference type="EMBL" id="MEK0082338.1"/>
    </source>
</evidence>
<feature type="transmembrane region" description="Helical" evidence="1">
    <location>
        <begin position="29"/>
        <end position="47"/>
    </location>
</feature>
<protein>
    <submittedName>
        <fullName evidence="2">DUF6064 family protein</fullName>
    </submittedName>
</protein>
<keyword evidence="3" id="KW-1185">Reference proteome</keyword>
<sequence>MPEWRTYTLEDFLLFSPRVYWRMFELHNAAVWPLQIPALLLGAAILVRLVRPRSWSDRVIPAILAAAWLWVAWSFLWNRYATINWAMRYVAPVFAAEALLLLWLGSLRGRLRFALAPTAPSAIGLALLAYALVLHPLVAGLAGRSIRATELFAITPDPTAIATLGLVLLAGSGAVAWPLLVLPLVWCVLSWATLHTMGAPEGWIPLAAAGLAVAGRLWPRVGGQAGLLP</sequence>
<reference evidence="2 3" key="1">
    <citation type="submission" date="2024-01" db="EMBL/GenBank/DDBJ databases">
        <title>Multi-omics insights into the function and evolution of sodium benzoate biodegradation pathways in Benzoatithermus flavus gen. nov., sp. nov. from hot spring.</title>
        <authorList>
            <person name="Hu C.-J."/>
            <person name="Li W.-J."/>
        </authorList>
    </citation>
    <scope>NUCLEOTIDE SEQUENCE [LARGE SCALE GENOMIC DNA]</scope>
    <source>
        <strain evidence="2 3">SYSU G07066</strain>
    </source>
</reference>
<gene>
    <name evidence="2" type="ORF">U1T56_04200</name>
</gene>